<gene>
    <name evidence="3" type="ORF">ACFQEY_14485</name>
</gene>
<reference evidence="3 4" key="1">
    <citation type="journal article" date="2019" name="Int. J. Syst. Evol. Microbiol.">
        <title>The Global Catalogue of Microorganisms (GCM) 10K type strain sequencing project: providing services to taxonomists for standard genome sequencing and annotation.</title>
        <authorList>
            <consortium name="The Broad Institute Genomics Platform"/>
            <consortium name="The Broad Institute Genome Sequencing Center for Infectious Disease"/>
            <person name="Wu L."/>
            <person name="Ma J."/>
        </authorList>
    </citation>
    <scope>NUCLEOTIDE SEQUENCE [LARGE SCALE GENOMIC DNA]</scope>
    <source>
        <strain evidence="3 4">Y73</strain>
    </source>
</reference>
<dbReference type="PANTHER" id="PTHR11941:SF54">
    <property type="entry name" value="ENOYL-COA HYDRATASE, MITOCHONDRIAL"/>
    <property type="match status" value="1"/>
</dbReference>
<sequence>MTNKVTTEVDGNIGIITLNRPENNNTINVEMLEDLNSGLEELKMNDAVKSLILRGADNTFCAGADLLAFQDGELLTATSDIGLLRQVQKKLEDFPMPTIAAIEGVALGGGVELAACCDFRIADSDAELGFTEIDLGVFPGAGGTQRVPRLIGVTKSKELIFTGGRLSGIEAESIGLVDKVAGEDELMEVVIEFAEQFSDKPPIALQTAKAALNEVWRGSSLREGLLFESLAADIAFETEDRSEGMNAFLAKREPEWKGR</sequence>
<name>A0ABD5ULN7_9EURY</name>
<dbReference type="AlphaFoldDB" id="A0ABD5ULN7"/>
<dbReference type="InterPro" id="IPR001753">
    <property type="entry name" value="Enoyl-CoA_hydra/iso"/>
</dbReference>
<dbReference type="FunFam" id="3.90.226.10:FF:000009">
    <property type="entry name" value="Carnitinyl-CoA dehydratase"/>
    <property type="match status" value="1"/>
</dbReference>
<dbReference type="CDD" id="cd06558">
    <property type="entry name" value="crotonase-like"/>
    <property type="match status" value="1"/>
</dbReference>
<proteinExistence type="inferred from homology"/>
<dbReference type="PANTHER" id="PTHR11941">
    <property type="entry name" value="ENOYL-COA HYDRATASE-RELATED"/>
    <property type="match status" value="1"/>
</dbReference>
<dbReference type="SUPFAM" id="SSF52096">
    <property type="entry name" value="ClpP/crotonase"/>
    <property type="match status" value="1"/>
</dbReference>
<dbReference type="Proteomes" id="UP001596333">
    <property type="component" value="Unassembled WGS sequence"/>
</dbReference>
<dbReference type="FunFam" id="1.10.12.10:FF:000001">
    <property type="entry name" value="Probable enoyl-CoA hydratase, mitochondrial"/>
    <property type="match status" value="1"/>
</dbReference>
<organism evidence="3 4">
    <name type="scientific">Halorubrum trueperi</name>
    <dbReference type="NCBI Taxonomy" id="2004704"/>
    <lineage>
        <taxon>Archaea</taxon>
        <taxon>Methanobacteriati</taxon>
        <taxon>Methanobacteriota</taxon>
        <taxon>Stenosarchaea group</taxon>
        <taxon>Halobacteria</taxon>
        <taxon>Halobacteriales</taxon>
        <taxon>Haloferacaceae</taxon>
        <taxon>Halorubrum</taxon>
    </lineage>
</organism>
<evidence type="ECO:0000256" key="1">
    <source>
        <dbReference type="ARBA" id="ARBA00005254"/>
    </source>
</evidence>
<evidence type="ECO:0000313" key="3">
    <source>
        <dbReference type="EMBL" id="MFC6890208.1"/>
    </source>
</evidence>
<comment type="similarity">
    <text evidence="1">Belongs to the enoyl-CoA hydratase/isomerase family.</text>
</comment>
<dbReference type="Gene3D" id="3.90.226.10">
    <property type="entry name" value="2-enoyl-CoA Hydratase, Chain A, domain 1"/>
    <property type="match status" value="1"/>
</dbReference>
<dbReference type="Gene3D" id="1.10.12.10">
    <property type="entry name" value="Lyase 2-enoyl-coa Hydratase, Chain A, domain 2"/>
    <property type="match status" value="1"/>
</dbReference>
<dbReference type="RefSeq" id="WP_379769856.1">
    <property type="nucleotide sequence ID" value="NZ_JBHSXI010000017.1"/>
</dbReference>
<dbReference type="EMBL" id="JBHSXI010000017">
    <property type="protein sequence ID" value="MFC6890208.1"/>
    <property type="molecule type" value="Genomic_DNA"/>
</dbReference>
<evidence type="ECO:0000256" key="2">
    <source>
        <dbReference type="ARBA" id="ARBA00023239"/>
    </source>
</evidence>
<protein>
    <submittedName>
        <fullName evidence="3">Enoyl-CoA hydratase/isomerase family protein</fullName>
    </submittedName>
</protein>
<accession>A0ABD5ULN7</accession>
<dbReference type="InterPro" id="IPR029045">
    <property type="entry name" value="ClpP/crotonase-like_dom_sf"/>
</dbReference>
<keyword evidence="4" id="KW-1185">Reference proteome</keyword>
<keyword evidence="2" id="KW-0456">Lyase</keyword>
<dbReference type="Pfam" id="PF00378">
    <property type="entry name" value="ECH_1"/>
    <property type="match status" value="1"/>
</dbReference>
<evidence type="ECO:0000313" key="4">
    <source>
        <dbReference type="Proteomes" id="UP001596333"/>
    </source>
</evidence>
<dbReference type="GO" id="GO:0016836">
    <property type="term" value="F:hydro-lyase activity"/>
    <property type="evidence" value="ECO:0007669"/>
    <property type="project" value="UniProtKB-ARBA"/>
</dbReference>
<dbReference type="InterPro" id="IPR014748">
    <property type="entry name" value="Enoyl-CoA_hydra_C"/>
</dbReference>
<comment type="caution">
    <text evidence="3">The sequence shown here is derived from an EMBL/GenBank/DDBJ whole genome shotgun (WGS) entry which is preliminary data.</text>
</comment>